<dbReference type="GO" id="GO:0007218">
    <property type="term" value="P:neuropeptide signaling pathway"/>
    <property type="evidence" value="ECO:0007669"/>
    <property type="project" value="InterPro"/>
</dbReference>
<evidence type="ECO:0000256" key="9">
    <source>
        <dbReference type="SAM" id="MobiDB-lite"/>
    </source>
</evidence>
<dbReference type="GO" id="GO:0030141">
    <property type="term" value="C:secretory granule"/>
    <property type="evidence" value="ECO:0007669"/>
    <property type="project" value="InterPro"/>
</dbReference>
<proteinExistence type="inferred from homology"/>
<evidence type="ECO:0000256" key="8">
    <source>
        <dbReference type="ARBA" id="ARBA00023186"/>
    </source>
</evidence>
<evidence type="ECO:0000256" key="2">
    <source>
        <dbReference type="ARBA" id="ARBA00006348"/>
    </source>
</evidence>
<dbReference type="PANTHER" id="PTHR12738:SF0">
    <property type="entry name" value="NEUROENDOCRINE PROTEIN 7B2"/>
    <property type="match status" value="1"/>
</dbReference>
<keyword evidence="7" id="KW-1015">Disulfide bond</keyword>
<evidence type="ECO:0000256" key="7">
    <source>
        <dbReference type="ARBA" id="ARBA00023157"/>
    </source>
</evidence>
<evidence type="ECO:0000256" key="5">
    <source>
        <dbReference type="ARBA" id="ARBA00022525"/>
    </source>
</evidence>
<evidence type="ECO:0000313" key="12">
    <source>
        <dbReference type="WBParaSite" id="Csp11.Scaffold630.g21795.t1"/>
    </source>
</evidence>
<dbReference type="Proteomes" id="UP000095282">
    <property type="component" value="Unplaced"/>
</dbReference>
<evidence type="ECO:0000256" key="10">
    <source>
        <dbReference type="SAM" id="SignalP"/>
    </source>
</evidence>
<keyword evidence="6 10" id="KW-0732">Signal</keyword>
<protein>
    <recommendedName>
        <fullName evidence="3">Neuroendocrine protein 7B2</fullName>
    </recommendedName>
</protein>
<keyword evidence="5" id="KW-0964">Secreted</keyword>
<accession>A0A1I7V2Q4</accession>
<evidence type="ECO:0000256" key="3">
    <source>
        <dbReference type="ARBA" id="ARBA00019589"/>
    </source>
</evidence>
<dbReference type="STRING" id="1561998.A0A1I7V2Q4"/>
<dbReference type="GO" id="GO:0046883">
    <property type="term" value="P:regulation of hormone secretion"/>
    <property type="evidence" value="ECO:0007669"/>
    <property type="project" value="TreeGrafter"/>
</dbReference>
<keyword evidence="4" id="KW-0813">Transport</keyword>
<evidence type="ECO:0000256" key="1">
    <source>
        <dbReference type="ARBA" id="ARBA00004613"/>
    </source>
</evidence>
<dbReference type="GO" id="GO:0030234">
    <property type="term" value="F:enzyme regulator activity"/>
    <property type="evidence" value="ECO:0007669"/>
    <property type="project" value="TreeGrafter"/>
</dbReference>
<organism evidence="11 12">
    <name type="scientific">Caenorhabditis tropicalis</name>
    <dbReference type="NCBI Taxonomy" id="1561998"/>
    <lineage>
        <taxon>Eukaryota</taxon>
        <taxon>Metazoa</taxon>
        <taxon>Ecdysozoa</taxon>
        <taxon>Nematoda</taxon>
        <taxon>Chromadorea</taxon>
        <taxon>Rhabditida</taxon>
        <taxon>Rhabditina</taxon>
        <taxon>Rhabditomorpha</taxon>
        <taxon>Rhabditoidea</taxon>
        <taxon>Rhabditidae</taxon>
        <taxon>Peloderinae</taxon>
        <taxon>Caenorhabditis</taxon>
    </lineage>
</organism>
<sequence>MLGAVSLVLFAAVGVAAINGLDLENTGDFVLPSGDFIDLISRDAENLPDLSTYGVKHISGGAGEGEQKLLEEDNYQERQEVKSDNVLPAYCEPPNPCPVGFTKEQGCIEEFENSAEFSRNYQAQQHCICDQEHMFNCAQKEAEDVSESLQKILEENNMHANTIAKKFHDKRSSDEYVPRRKRSAPAPHVKINPYLQGEPLRSMQKKNGKHSW</sequence>
<dbReference type="GO" id="GO:0005576">
    <property type="term" value="C:extracellular region"/>
    <property type="evidence" value="ECO:0007669"/>
    <property type="project" value="UniProtKB-SubCell"/>
</dbReference>
<keyword evidence="8" id="KW-0143">Chaperone</keyword>
<feature type="region of interest" description="Disordered" evidence="9">
    <location>
        <begin position="169"/>
        <end position="212"/>
    </location>
</feature>
<reference evidence="12" key="1">
    <citation type="submission" date="2016-11" db="UniProtKB">
        <authorList>
            <consortium name="WormBaseParasite"/>
        </authorList>
    </citation>
    <scope>IDENTIFICATION</scope>
</reference>
<keyword evidence="11" id="KW-1185">Reference proteome</keyword>
<dbReference type="eggNOG" id="KOG4187">
    <property type="taxonomic scope" value="Eukaryota"/>
</dbReference>
<dbReference type="InterPro" id="IPR007945">
    <property type="entry name" value="Secretogranin_V"/>
</dbReference>
<evidence type="ECO:0000256" key="4">
    <source>
        <dbReference type="ARBA" id="ARBA00022448"/>
    </source>
</evidence>
<evidence type="ECO:0000313" key="11">
    <source>
        <dbReference type="Proteomes" id="UP000095282"/>
    </source>
</evidence>
<dbReference type="WBParaSite" id="Csp11.Scaffold630.g21795.t1">
    <property type="protein sequence ID" value="Csp11.Scaffold630.g21795.t1"/>
    <property type="gene ID" value="Csp11.Scaffold630.g21795"/>
</dbReference>
<evidence type="ECO:0000256" key="6">
    <source>
        <dbReference type="ARBA" id="ARBA00022729"/>
    </source>
</evidence>
<dbReference type="Pfam" id="PF05281">
    <property type="entry name" value="Secretogranin_V"/>
    <property type="match status" value="1"/>
</dbReference>
<dbReference type="PANTHER" id="PTHR12738">
    <property type="entry name" value="NEUROENDOCRINE PROTEIN 7B2"/>
    <property type="match status" value="1"/>
</dbReference>
<comment type="similarity">
    <text evidence="2">Belongs to the 7B2 family.</text>
</comment>
<feature type="signal peptide" evidence="10">
    <location>
        <begin position="1"/>
        <end position="17"/>
    </location>
</feature>
<feature type="compositionally biased region" description="Basic residues" evidence="9">
    <location>
        <begin position="203"/>
        <end position="212"/>
    </location>
</feature>
<comment type="subcellular location">
    <subcellularLocation>
        <location evidence="1">Secreted</location>
    </subcellularLocation>
</comment>
<feature type="chain" id="PRO_5009309718" description="Neuroendocrine protein 7B2" evidence="10">
    <location>
        <begin position="18"/>
        <end position="212"/>
    </location>
</feature>
<dbReference type="AlphaFoldDB" id="A0A1I7V2Q4"/>
<name>A0A1I7V2Q4_9PELO</name>